<feature type="domain" description="HTH araC/xylS-type" evidence="5">
    <location>
        <begin position="201"/>
        <end position="300"/>
    </location>
</feature>
<dbReference type="InterPro" id="IPR050204">
    <property type="entry name" value="AraC_XylS_family_regulators"/>
</dbReference>
<dbReference type="InterPro" id="IPR009057">
    <property type="entry name" value="Homeodomain-like_sf"/>
</dbReference>
<protein>
    <submittedName>
        <fullName evidence="6">Helix-turn-helix transcriptional regulator</fullName>
    </submittedName>
</protein>
<dbReference type="GO" id="GO:0043565">
    <property type="term" value="F:sequence-specific DNA binding"/>
    <property type="evidence" value="ECO:0007669"/>
    <property type="project" value="InterPro"/>
</dbReference>
<evidence type="ECO:0000256" key="2">
    <source>
        <dbReference type="ARBA" id="ARBA00023125"/>
    </source>
</evidence>
<keyword evidence="7" id="KW-1185">Reference proteome</keyword>
<dbReference type="PANTHER" id="PTHR46796:SF6">
    <property type="entry name" value="ARAC SUBFAMILY"/>
    <property type="match status" value="1"/>
</dbReference>
<dbReference type="InterPro" id="IPR018062">
    <property type="entry name" value="HTH_AraC-typ_CS"/>
</dbReference>
<dbReference type="SUPFAM" id="SSF51215">
    <property type="entry name" value="Regulatory protein AraC"/>
    <property type="match status" value="1"/>
</dbReference>
<gene>
    <name evidence="6" type="ORF">IQ260_09090</name>
</gene>
<comment type="caution">
    <text evidence="6">The sequence shown here is derived from an EMBL/GenBank/DDBJ whole genome shotgun (WGS) entry which is preliminary data.</text>
</comment>
<dbReference type="PROSITE" id="PS00041">
    <property type="entry name" value="HTH_ARAC_FAMILY_1"/>
    <property type="match status" value="1"/>
</dbReference>
<evidence type="ECO:0000313" key="6">
    <source>
        <dbReference type="EMBL" id="MBE9066806.1"/>
    </source>
</evidence>
<evidence type="ECO:0000256" key="4">
    <source>
        <dbReference type="ARBA" id="ARBA00023163"/>
    </source>
</evidence>
<dbReference type="SUPFAM" id="SSF46689">
    <property type="entry name" value="Homeodomain-like"/>
    <property type="match status" value="2"/>
</dbReference>
<sequence length="301" mass="34116">MAQVTSSALQPRKIDRYGNLCPEDLLCSSISKSWQGFEIEQHQTSPGESPVVAYDRHLIAIQLTGHNTVRYDFDGAPRTHSFTGGGQVAVVPKGVPHQGRIQQDMLWIAIYLGSDFVTQAVYESMNTDRIHFLPSPPLRDPLIHQIGRCLVKDASAEDDQYGHLHAESLANTLAVHLIQNYATDNPIVRDYEDGLSRYQLKQAIDYIQANLDQTIKLADIATLLGMSQYYFCRLFRQSMGIPPYQYVIRQRVERAKQLLRRDRQVAISDISLECGFANQSHLSKHFRQLTGTTPKAYRRGQ</sequence>
<organism evidence="6 7">
    <name type="scientific">Leptolyngbya cf. ectocarpi LEGE 11479</name>
    <dbReference type="NCBI Taxonomy" id="1828722"/>
    <lineage>
        <taxon>Bacteria</taxon>
        <taxon>Bacillati</taxon>
        <taxon>Cyanobacteriota</taxon>
        <taxon>Cyanophyceae</taxon>
        <taxon>Leptolyngbyales</taxon>
        <taxon>Leptolyngbyaceae</taxon>
        <taxon>Leptolyngbya group</taxon>
        <taxon>Leptolyngbya</taxon>
    </lineage>
</organism>
<evidence type="ECO:0000256" key="3">
    <source>
        <dbReference type="ARBA" id="ARBA00023159"/>
    </source>
</evidence>
<reference evidence="6" key="1">
    <citation type="submission" date="2020-10" db="EMBL/GenBank/DDBJ databases">
        <authorList>
            <person name="Castelo-Branco R."/>
            <person name="Eusebio N."/>
            <person name="Adriana R."/>
            <person name="Vieira A."/>
            <person name="Brugerolle De Fraissinette N."/>
            <person name="Rezende De Castro R."/>
            <person name="Schneider M.P."/>
            <person name="Vasconcelos V."/>
            <person name="Leao P.N."/>
        </authorList>
    </citation>
    <scope>NUCLEOTIDE SEQUENCE</scope>
    <source>
        <strain evidence="6">LEGE 11479</strain>
    </source>
</reference>
<keyword evidence="2" id="KW-0238">DNA-binding</keyword>
<evidence type="ECO:0000256" key="1">
    <source>
        <dbReference type="ARBA" id="ARBA00023015"/>
    </source>
</evidence>
<proteinExistence type="predicted"/>
<evidence type="ECO:0000313" key="7">
    <source>
        <dbReference type="Proteomes" id="UP000615026"/>
    </source>
</evidence>
<evidence type="ECO:0000259" key="5">
    <source>
        <dbReference type="PROSITE" id="PS01124"/>
    </source>
</evidence>
<dbReference type="RefSeq" id="WP_193992784.1">
    <property type="nucleotide sequence ID" value="NZ_JADEXP010000059.1"/>
</dbReference>
<dbReference type="AlphaFoldDB" id="A0A928ZTA0"/>
<dbReference type="Pfam" id="PF12833">
    <property type="entry name" value="HTH_18"/>
    <property type="match status" value="1"/>
</dbReference>
<dbReference type="PROSITE" id="PS01124">
    <property type="entry name" value="HTH_ARAC_FAMILY_2"/>
    <property type="match status" value="1"/>
</dbReference>
<keyword evidence="3" id="KW-0010">Activator</keyword>
<dbReference type="InterPro" id="IPR037923">
    <property type="entry name" value="HTH-like"/>
</dbReference>
<dbReference type="GO" id="GO:0003700">
    <property type="term" value="F:DNA-binding transcription factor activity"/>
    <property type="evidence" value="ECO:0007669"/>
    <property type="project" value="InterPro"/>
</dbReference>
<dbReference type="PANTHER" id="PTHR46796">
    <property type="entry name" value="HTH-TYPE TRANSCRIPTIONAL ACTIVATOR RHAS-RELATED"/>
    <property type="match status" value="1"/>
</dbReference>
<dbReference type="EMBL" id="JADEXP010000059">
    <property type="protein sequence ID" value="MBE9066806.1"/>
    <property type="molecule type" value="Genomic_DNA"/>
</dbReference>
<keyword evidence="4" id="KW-0804">Transcription</keyword>
<dbReference type="Gene3D" id="1.10.10.60">
    <property type="entry name" value="Homeodomain-like"/>
    <property type="match status" value="2"/>
</dbReference>
<name>A0A928ZTA0_LEPEC</name>
<dbReference type="InterPro" id="IPR018060">
    <property type="entry name" value="HTH_AraC"/>
</dbReference>
<keyword evidence="1" id="KW-0805">Transcription regulation</keyword>
<accession>A0A928ZTA0</accession>
<dbReference type="Proteomes" id="UP000615026">
    <property type="component" value="Unassembled WGS sequence"/>
</dbReference>
<dbReference type="SMART" id="SM00342">
    <property type="entry name" value="HTH_ARAC"/>
    <property type="match status" value="1"/>
</dbReference>